<protein>
    <submittedName>
        <fullName evidence="1">Uncharacterized protein</fullName>
    </submittedName>
</protein>
<sequence length="88" mass="10019">MCVISFISKINSPMSKFTVQIQQICVQQAHRKLGTMIHVNVTYIVSEKNIKPEDCIIIVKVDYPSLIPYIKPEDCIVIVKVDYPSLIP</sequence>
<dbReference type="EMBL" id="GGEC01013203">
    <property type="protein sequence ID" value="MBW93686.1"/>
    <property type="molecule type" value="Transcribed_RNA"/>
</dbReference>
<reference evidence="1" key="1">
    <citation type="submission" date="2018-02" db="EMBL/GenBank/DDBJ databases">
        <title>Rhizophora mucronata_Transcriptome.</title>
        <authorList>
            <person name="Meera S.P."/>
            <person name="Sreeshan A."/>
            <person name="Augustine A."/>
        </authorList>
    </citation>
    <scope>NUCLEOTIDE SEQUENCE</scope>
    <source>
        <tissue evidence="1">Leaf</tissue>
    </source>
</reference>
<accession>A0A2P2JJN5</accession>
<dbReference type="AlphaFoldDB" id="A0A2P2JJN5"/>
<proteinExistence type="predicted"/>
<evidence type="ECO:0000313" key="1">
    <source>
        <dbReference type="EMBL" id="MBW93686.1"/>
    </source>
</evidence>
<name>A0A2P2JJN5_RHIMU</name>
<organism evidence="1">
    <name type="scientific">Rhizophora mucronata</name>
    <name type="common">Asiatic mangrove</name>
    <dbReference type="NCBI Taxonomy" id="61149"/>
    <lineage>
        <taxon>Eukaryota</taxon>
        <taxon>Viridiplantae</taxon>
        <taxon>Streptophyta</taxon>
        <taxon>Embryophyta</taxon>
        <taxon>Tracheophyta</taxon>
        <taxon>Spermatophyta</taxon>
        <taxon>Magnoliopsida</taxon>
        <taxon>eudicotyledons</taxon>
        <taxon>Gunneridae</taxon>
        <taxon>Pentapetalae</taxon>
        <taxon>rosids</taxon>
        <taxon>fabids</taxon>
        <taxon>Malpighiales</taxon>
        <taxon>Rhizophoraceae</taxon>
        <taxon>Rhizophora</taxon>
    </lineage>
</organism>